<evidence type="ECO:0000256" key="3">
    <source>
        <dbReference type="ARBA" id="ARBA00022748"/>
    </source>
</evidence>
<dbReference type="Pfam" id="PF08534">
    <property type="entry name" value="Redoxin"/>
    <property type="match status" value="1"/>
</dbReference>
<evidence type="ECO:0000259" key="6">
    <source>
        <dbReference type="PROSITE" id="PS51352"/>
    </source>
</evidence>
<evidence type="ECO:0000256" key="4">
    <source>
        <dbReference type="ARBA" id="ARBA00023157"/>
    </source>
</evidence>
<gene>
    <name evidence="7" type="ORF">OMW55_04175</name>
</gene>
<evidence type="ECO:0000313" key="7">
    <source>
        <dbReference type="EMBL" id="MCW3797001.1"/>
    </source>
</evidence>
<keyword evidence="5" id="KW-0676">Redox-active center</keyword>
<evidence type="ECO:0000313" key="8">
    <source>
        <dbReference type="Proteomes" id="UP001526246"/>
    </source>
</evidence>
<dbReference type="EMBL" id="JAPDOB010000001">
    <property type="protein sequence ID" value="MCW3797001.1"/>
    <property type="molecule type" value="Genomic_DNA"/>
</dbReference>
<dbReference type="InterPro" id="IPR013766">
    <property type="entry name" value="Thioredoxin_domain"/>
</dbReference>
<sequence>MTRKLLLALPLLVFVLFVGAALWRLADPPSSTVASKLVGKPVPPFALKPALPTKPGFGAADLAGGQPRLVNLFASWCVPCIAEAPVLAELKARGVAIDGIAIRDTAPDITRFLSEQGDGYARIGADPNGQAQIALGASGVPESFIVDGRGIIRYHHIGAVMPQDVPEVMAEWEKVR</sequence>
<protein>
    <submittedName>
        <fullName evidence="7">DsbE family thiol:disulfide interchange protein</fullName>
    </submittedName>
</protein>
<dbReference type="InterPro" id="IPR050553">
    <property type="entry name" value="Thioredoxin_ResA/DsbE_sf"/>
</dbReference>
<accession>A0ABT3JD40</accession>
<dbReference type="Gene3D" id="3.40.30.10">
    <property type="entry name" value="Glutaredoxin"/>
    <property type="match status" value="1"/>
</dbReference>
<dbReference type="NCBIfam" id="TIGR00385">
    <property type="entry name" value="dsbE"/>
    <property type="match status" value="1"/>
</dbReference>
<feature type="domain" description="Thioredoxin" evidence="6">
    <location>
        <begin position="36"/>
        <end position="176"/>
    </location>
</feature>
<dbReference type="PANTHER" id="PTHR42852">
    <property type="entry name" value="THIOL:DISULFIDE INTERCHANGE PROTEIN DSBE"/>
    <property type="match status" value="1"/>
</dbReference>
<evidence type="ECO:0000256" key="5">
    <source>
        <dbReference type="ARBA" id="ARBA00023284"/>
    </source>
</evidence>
<dbReference type="RefSeq" id="WP_264881054.1">
    <property type="nucleotide sequence ID" value="NZ_JAPDOB010000001.1"/>
</dbReference>
<comment type="similarity">
    <text evidence="2">Belongs to the thioredoxin family. DsbE subfamily.</text>
</comment>
<dbReference type="Proteomes" id="UP001526246">
    <property type="component" value="Unassembled WGS sequence"/>
</dbReference>
<comment type="subcellular location">
    <subcellularLocation>
        <location evidence="1">Cell envelope</location>
    </subcellularLocation>
</comment>
<reference evidence="7 8" key="1">
    <citation type="submission" date="2022-10" db="EMBL/GenBank/DDBJ databases">
        <title>Sphingomonas sp.</title>
        <authorList>
            <person name="Jin C."/>
        </authorList>
    </citation>
    <scope>NUCLEOTIDE SEQUENCE [LARGE SCALE GENOMIC DNA]</scope>
    <source>
        <strain evidence="7 8">BN140010</strain>
    </source>
</reference>
<evidence type="ECO:0000256" key="1">
    <source>
        <dbReference type="ARBA" id="ARBA00004196"/>
    </source>
</evidence>
<comment type="caution">
    <text evidence="7">The sequence shown here is derived from an EMBL/GenBank/DDBJ whole genome shotgun (WGS) entry which is preliminary data.</text>
</comment>
<proteinExistence type="inferred from homology"/>
<name>A0ABT3JD40_9SPHN</name>
<dbReference type="PROSITE" id="PS51352">
    <property type="entry name" value="THIOREDOXIN_2"/>
    <property type="match status" value="1"/>
</dbReference>
<keyword evidence="8" id="KW-1185">Reference proteome</keyword>
<dbReference type="PANTHER" id="PTHR42852:SF6">
    <property type="entry name" value="THIOL:DISULFIDE INTERCHANGE PROTEIN DSBE"/>
    <property type="match status" value="1"/>
</dbReference>
<dbReference type="InterPro" id="IPR036249">
    <property type="entry name" value="Thioredoxin-like_sf"/>
</dbReference>
<dbReference type="InterPro" id="IPR013740">
    <property type="entry name" value="Redoxin"/>
</dbReference>
<organism evidence="7 8">
    <name type="scientific">Sphingomonas arvum</name>
    <dbReference type="NCBI Taxonomy" id="2992113"/>
    <lineage>
        <taxon>Bacteria</taxon>
        <taxon>Pseudomonadati</taxon>
        <taxon>Pseudomonadota</taxon>
        <taxon>Alphaproteobacteria</taxon>
        <taxon>Sphingomonadales</taxon>
        <taxon>Sphingomonadaceae</taxon>
        <taxon>Sphingomonas</taxon>
    </lineage>
</organism>
<keyword evidence="4" id="KW-1015">Disulfide bond</keyword>
<dbReference type="SUPFAM" id="SSF52833">
    <property type="entry name" value="Thioredoxin-like"/>
    <property type="match status" value="1"/>
</dbReference>
<keyword evidence="3" id="KW-0201">Cytochrome c-type biogenesis</keyword>
<evidence type="ECO:0000256" key="2">
    <source>
        <dbReference type="ARBA" id="ARBA00007758"/>
    </source>
</evidence>
<dbReference type="InterPro" id="IPR004799">
    <property type="entry name" value="Periplasmic_diS_OxRdtase_DsbE"/>
</dbReference>